<organism evidence="1 2">
    <name type="scientific">Helianthus annuus</name>
    <name type="common">Common sunflower</name>
    <dbReference type="NCBI Taxonomy" id="4232"/>
    <lineage>
        <taxon>Eukaryota</taxon>
        <taxon>Viridiplantae</taxon>
        <taxon>Streptophyta</taxon>
        <taxon>Embryophyta</taxon>
        <taxon>Tracheophyta</taxon>
        <taxon>Spermatophyta</taxon>
        <taxon>Magnoliopsida</taxon>
        <taxon>eudicotyledons</taxon>
        <taxon>Gunneridae</taxon>
        <taxon>Pentapetalae</taxon>
        <taxon>asterids</taxon>
        <taxon>campanulids</taxon>
        <taxon>Asterales</taxon>
        <taxon>Asteraceae</taxon>
        <taxon>Asteroideae</taxon>
        <taxon>Heliantheae alliance</taxon>
        <taxon>Heliantheae</taxon>
        <taxon>Helianthus</taxon>
    </lineage>
</organism>
<gene>
    <name evidence="1" type="ORF">HannXRQ_Chr14g0444271</name>
</gene>
<name>A0A251SHK4_HELAN</name>
<reference evidence="2" key="1">
    <citation type="journal article" date="2017" name="Nature">
        <title>The sunflower genome provides insights into oil metabolism, flowering and Asterid evolution.</title>
        <authorList>
            <person name="Badouin H."/>
            <person name="Gouzy J."/>
            <person name="Grassa C.J."/>
            <person name="Murat F."/>
            <person name="Staton S.E."/>
            <person name="Cottret L."/>
            <person name="Lelandais-Briere C."/>
            <person name="Owens G.L."/>
            <person name="Carrere S."/>
            <person name="Mayjonade B."/>
            <person name="Legrand L."/>
            <person name="Gill N."/>
            <person name="Kane N.C."/>
            <person name="Bowers J.E."/>
            <person name="Hubner S."/>
            <person name="Bellec A."/>
            <person name="Berard A."/>
            <person name="Berges H."/>
            <person name="Blanchet N."/>
            <person name="Boniface M.C."/>
            <person name="Brunel D."/>
            <person name="Catrice O."/>
            <person name="Chaidir N."/>
            <person name="Claudel C."/>
            <person name="Donnadieu C."/>
            <person name="Faraut T."/>
            <person name="Fievet G."/>
            <person name="Helmstetter N."/>
            <person name="King M."/>
            <person name="Knapp S.J."/>
            <person name="Lai Z."/>
            <person name="Le Paslier M.C."/>
            <person name="Lippi Y."/>
            <person name="Lorenzon L."/>
            <person name="Mandel J.R."/>
            <person name="Marage G."/>
            <person name="Marchand G."/>
            <person name="Marquand E."/>
            <person name="Bret-Mestries E."/>
            <person name="Morien E."/>
            <person name="Nambeesan S."/>
            <person name="Nguyen T."/>
            <person name="Pegot-Espagnet P."/>
            <person name="Pouilly N."/>
            <person name="Raftis F."/>
            <person name="Sallet E."/>
            <person name="Schiex T."/>
            <person name="Thomas J."/>
            <person name="Vandecasteele C."/>
            <person name="Vares D."/>
            <person name="Vear F."/>
            <person name="Vautrin S."/>
            <person name="Crespi M."/>
            <person name="Mangin B."/>
            <person name="Burke J.M."/>
            <person name="Salse J."/>
            <person name="Munos S."/>
            <person name="Vincourt P."/>
            <person name="Rieseberg L.H."/>
            <person name="Langlade N.B."/>
        </authorList>
    </citation>
    <scope>NUCLEOTIDE SEQUENCE [LARGE SCALE GENOMIC DNA]</scope>
    <source>
        <strain evidence="2">cv. SF193</strain>
    </source>
</reference>
<protein>
    <submittedName>
        <fullName evidence="1">Uncharacterized protein</fullName>
    </submittedName>
</protein>
<keyword evidence="2" id="KW-1185">Reference proteome</keyword>
<dbReference type="InParanoid" id="A0A251SHK4"/>
<evidence type="ECO:0000313" key="2">
    <source>
        <dbReference type="Proteomes" id="UP000215914"/>
    </source>
</evidence>
<dbReference type="AlphaFoldDB" id="A0A251SHK4"/>
<dbReference type="Proteomes" id="UP000215914">
    <property type="component" value="Chromosome 14"/>
</dbReference>
<proteinExistence type="predicted"/>
<evidence type="ECO:0000313" key="1">
    <source>
        <dbReference type="EMBL" id="OTF98314.1"/>
    </source>
</evidence>
<accession>A0A251SHK4</accession>
<sequence>MFNFGLTHDLDIFYETNRMFYLNTYYWFNVIGGLDPGMSHVPQCYRMWYFGGVTEHAIQNE</sequence>
<dbReference type="EMBL" id="CM007903">
    <property type="protein sequence ID" value="OTF98314.1"/>
    <property type="molecule type" value="Genomic_DNA"/>
</dbReference>